<dbReference type="EMBL" id="JACNJH010000129">
    <property type="protein sequence ID" value="MBC8361319.1"/>
    <property type="molecule type" value="Genomic_DNA"/>
</dbReference>
<gene>
    <name evidence="3" type="primary">rimP</name>
    <name evidence="6" type="ORF">H8E23_07975</name>
</gene>
<dbReference type="InterPro" id="IPR036847">
    <property type="entry name" value="RimP_C_sf"/>
</dbReference>
<comment type="caution">
    <text evidence="6">The sequence shown here is derived from an EMBL/GenBank/DDBJ whole genome shotgun (WGS) entry which is preliminary data.</text>
</comment>
<name>A0A8J6NN70_9BACT</name>
<dbReference type="Pfam" id="PF02576">
    <property type="entry name" value="RimP_N"/>
    <property type="match status" value="1"/>
</dbReference>
<dbReference type="InterPro" id="IPR035956">
    <property type="entry name" value="RimP_N_sf"/>
</dbReference>
<organism evidence="6 7">
    <name type="scientific">Candidatus Desulfatibia profunda</name>
    <dbReference type="NCBI Taxonomy" id="2841695"/>
    <lineage>
        <taxon>Bacteria</taxon>
        <taxon>Pseudomonadati</taxon>
        <taxon>Thermodesulfobacteriota</taxon>
        <taxon>Desulfobacteria</taxon>
        <taxon>Desulfobacterales</taxon>
        <taxon>Desulfobacterales incertae sedis</taxon>
        <taxon>Candidatus Desulfatibia</taxon>
    </lineage>
</organism>
<protein>
    <recommendedName>
        <fullName evidence="3">Ribosome maturation factor RimP</fullName>
    </recommendedName>
</protein>
<dbReference type="HAMAP" id="MF_01077">
    <property type="entry name" value="RimP"/>
    <property type="match status" value="1"/>
</dbReference>
<dbReference type="InterPro" id="IPR003728">
    <property type="entry name" value="Ribosome_maturation_RimP"/>
</dbReference>
<dbReference type="SUPFAM" id="SSF74942">
    <property type="entry name" value="YhbC-like, C-terminal domain"/>
    <property type="match status" value="1"/>
</dbReference>
<dbReference type="GO" id="GO:0005829">
    <property type="term" value="C:cytosol"/>
    <property type="evidence" value="ECO:0007669"/>
    <property type="project" value="TreeGrafter"/>
</dbReference>
<feature type="domain" description="Ribosome maturation factor RimP C-terminal" evidence="5">
    <location>
        <begin position="83"/>
        <end position="145"/>
    </location>
</feature>
<dbReference type="Pfam" id="PF17384">
    <property type="entry name" value="DUF150_C"/>
    <property type="match status" value="1"/>
</dbReference>
<evidence type="ECO:0000256" key="1">
    <source>
        <dbReference type="ARBA" id="ARBA00022490"/>
    </source>
</evidence>
<keyword evidence="2 3" id="KW-0690">Ribosome biogenesis</keyword>
<keyword evidence="1 3" id="KW-0963">Cytoplasm</keyword>
<proteinExistence type="inferred from homology"/>
<dbReference type="AlphaFoldDB" id="A0A8J6NN70"/>
<evidence type="ECO:0000259" key="5">
    <source>
        <dbReference type="Pfam" id="PF17384"/>
    </source>
</evidence>
<sequence length="148" mass="16391">MIFKIRELIESLCEAEGLELVHIEYQREAGGRILRLFIDRPGGITLDDCVCINRQAGDLLDVYLENAGPYSLEVSSPGPHRPLSKALDYERFMGKQARIRTRQPIGGQRNFKGALAGISEGIVRLSVEGTIVSIPFGEIARAQLVEPQ</sequence>
<dbReference type="PANTHER" id="PTHR33867:SF1">
    <property type="entry name" value="RIBOSOME MATURATION FACTOR RIMP"/>
    <property type="match status" value="1"/>
</dbReference>
<dbReference type="InterPro" id="IPR028989">
    <property type="entry name" value="RimP_N"/>
</dbReference>
<evidence type="ECO:0000313" key="7">
    <source>
        <dbReference type="Proteomes" id="UP000603434"/>
    </source>
</evidence>
<dbReference type="GO" id="GO:0000028">
    <property type="term" value="P:ribosomal small subunit assembly"/>
    <property type="evidence" value="ECO:0007669"/>
    <property type="project" value="TreeGrafter"/>
</dbReference>
<evidence type="ECO:0000259" key="4">
    <source>
        <dbReference type="Pfam" id="PF02576"/>
    </source>
</evidence>
<evidence type="ECO:0000256" key="2">
    <source>
        <dbReference type="ARBA" id="ARBA00022517"/>
    </source>
</evidence>
<evidence type="ECO:0000313" key="6">
    <source>
        <dbReference type="EMBL" id="MBC8361319.1"/>
    </source>
</evidence>
<dbReference type="Gene3D" id="3.30.300.70">
    <property type="entry name" value="RimP-like superfamily, N-terminal"/>
    <property type="match status" value="1"/>
</dbReference>
<reference evidence="6 7" key="1">
    <citation type="submission" date="2020-08" db="EMBL/GenBank/DDBJ databases">
        <title>Bridging the membrane lipid divide: bacteria of the FCB group superphylum have the potential to synthesize archaeal ether lipids.</title>
        <authorList>
            <person name="Villanueva L."/>
            <person name="Von Meijenfeldt F.A.B."/>
            <person name="Westbye A.B."/>
            <person name="Yadav S."/>
            <person name="Hopmans E.C."/>
            <person name="Dutilh B.E."/>
            <person name="Sinninghe Damste J.S."/>
        </authorList>
    </citation>
    <scope>NUCLEOTIDE SEQUENCE [LARGE SCALE GENOMIC DNA]</scope>
    <source>
        <strain evidence="6">NIOZ-UU30</strain>
    </source>
</reference>
<dbReference type="GO" id="GO:0006412">
    <property type="term" value="P:translation"/>
    <property type="evidence" value="ECO:0007669"/>
    <property type="project" value="TreeGrafter"/>
</dbReference>
<evidence type="ECO:0000256" key="3">
    <source>
        <dbReference type="HAMAP-Rule" id="MF_01077"/>
    </source>
</evidence>
<dbReference type="SUPFAM" id="SSF75420">
    <property type="entry name" value="YhbC-like, N-terminal domain"/>
    <property type="match status" value="1"/>
</dbReference>
<comment type="similarity">
    <text evidence="3">Belongs to the RimP family.</text>
</comment>
<feature type="domain" description="Ribosome maturation factor RimP N-terminal" evidence="4">
    <location>
        <begin position="8"/>
        <end position="78"/>
    </location>
</feature>
<accession>A0A8J6NN70</accession>
<dbReference type="PANTHER" id="PTHR33867">
    <property type="entry name" value="RIBOSOME MATURATION FACTOR RIMP"/>
    <property type="match status" value="1"/>
</dbReference>
<dbReference type="InterPro" id="IPR028998">
    <property type="entry name" value="RimP_C"/>
</dbReference>
<comment type="subcellular location">
    <subcellularLocation>
        <location evidence="3">Cytoplasm</location>
    </subcellularLocation>
</comment>
<dbReference type="Proteomes" id="UP000603434">
    <property type="component" value="Unassembled WGS sequence"/>
</dbReference>
<dbReference type="CDD" id="cd01734">
    <property type="entry name" value="YlxS_C"/>
    <property type="match status" value="1"/>
</dbReference>
<comment type="function">
    <text evidence="3">Required for maturation of 30S ribosomal subunits.</text>
</comment>
<dbReference type="Gene3D" id="2.30.30.180">
    <property type="entry name" value="Ribosome maturation factor RimP, C-terminal domain"/>
    <property type="match status" value="1"/>
</dbReference>